<evidence type="ECO:0000313" key="2">
    <source>
        <dbReference type="Proteomes" id="UP000813018"/>
    </source>
</evidence>
<gene>
    <name evidence="1" type="ORF">K0O23_17285</name>
</gene>
<dbReference type="EMBL" id="JAHYXK010000020">
    <property type="protein sequence ID" value="MBW7468832.1"/>
    <property type="molecule type" value="Genomic_DNA"/>
</dbReference>
<accession>A0ABS7CYD7</accession>
<proteinExistence type="predicted"/>
<sequence>MVCFDSEYLHVELYEEPNVLVTQWYGKCTSQQYREALLKFNSYVRLYNVAYAIADRRLLPPLSKEDAEWTVNDFLELFVKLPLKRFAVINSFDEGAAERYNQFISNKQHPIPFEVQTFEDLTSAYDWLVSVKA</sequence>
<name>A0ABS7CYD7_9BACT</name>
<organism evidence="1 2">
    <name type="scientific">Pontibacter aydingkolensis</name>
    <dbReference type="NCBI Taxonomy" id="1911536"/>
    <lineage>
        <taxon>Bacteria</taxon>
        <taxon>Pseudomonadati</taxon>
        <taxon>Bacteroidota</taxon>
        <taxon>Cytophagia</taxon>
        <taxon>Cytophagales</taxon>
        <taxon>Hymenobacteraceae</taxon>
        <taxon>Pontibacter</taxon>
    </lineage>
</organism>
<protein>
    <recommendedName>
        <fullName evidence="3">SpoIIAA-like</fullName>
    </recommendedName>
</protein>
<dbReference type="Proteomes" id="UP000813018">
    <property type="component" value="Unassembled WGS sequence"/>
</dbReference>
<keyword evidence="2" id="KW-1185">Reference proteome</keyword>
<reference evidence="1 2" key="1">
    <citation type="journal article" date="2016" name="Int. J. Syst. Evol. Microbiol.">
        <title>Pontibacter aydingkolensis sp. nov., isolated from soil of a salt lake.</title>
        <authorList>
            <person name="Osman G."/>
            <person name="Zhang T."/>
            <person name="Lou K."/>
            <person name="Gao Y."/>
            <person name="Chang W."/>
            <person name="Lin Q."/>
            <person name="Yang H.M."/>
            <person name="Huo X.D."/>
            <person name="Wang N."/>
        </authorList>
    </citation>
    <scope>NUCLEOTIDE SEQUENCE [LARGE SCALE GENOMIC DNA]</scope>
    <source>
        <strain evidence="1 2">KACC 19255</strain>
    </source>
</reference>
<comment type="caution">
    <text evidence="1">The sequence shown here is derived from an EMBL/GenBank/DDBJ whole genome shotgun (WGS) entry which is preliminary data.</text>
</comment>
<evidence type="ECO:0008006" key="3">
    <source>
        <dbReference type="Google" id="ProtNLM"/>
    </source>
</evidence>
<dbReference type="RefSeq" id="WP_219878706.1">
    <property type="nucleotide sequence ID" value="NZ_JAHYXK010000020.1"/>
</dbReference>
<evidence type="ECO:0000313" key="1">
    <source>
        <dbReference type="EMBL" id="MBW7468832.1"/>
    </source>
</evidence>